<dbReference type="EMBL" id="JAAIUW010000002">
    <property type="protein sequence ID" value="KAF7842743.1"/>
    <property type="molecule type" value="Genomic_DNA"/>
</dbReference>
<comment type="caution">
    <text evidence="5">The sequence shown here is derived from an EMBL/GenBank/DDBJ whole genome shotgun (WGS) entry which is preliminary data.</text>
</comment>
<name>A0A834XGC3_9FABA</name>
<feature type="region of interest" description="Disordered" evidence="3">
    <location>
        <begin position="23"/>
        <end position="54"/>
    </location>
</feature>
<evidence type="ECO:0000259" key="4">
    <source>
        <dbReference type="Pfam" id="PF21864"/>
    </source>
</evidence>
<evidence type="ECO:0000256" key="1">
    <source>
        <dbReference type="ARBA" id="ARBA00022664"/>
    </source>
</evidence>
<dbReference type="InterPro" id="IPR039206">
    <property type="entry name" value="MORF/ORRM1/DAG-like"/>
</dbReference>
<evidence type="ECO:0000313" key="5">
    <source>
        <dbReference type="EMBL" id="KAF7842743.1"/>
    </source>
</evidence>
<dbReference type="AlphaFoldDB" id="A0A834XGC3"/>
<dbReference type="PANTHER" id="PTHR31346">
    <property type="entry name" value="MULTIPLE ORGANELLAR RNA EDITING FACTOR 2, CHLOROPLASTIC-RELATED-RELATED"/>
    <property type="match status" value="1"/>
</dbReference>
<evidence type="ECO:0000313" key="6">
    <source>
        <dbReference type="Proteomes" id="UP000634136"/>
    </source>
</evidence>
<dbReference type="GO" id="GO:0006397">
    <property type="term" value="P:mRNA processing"/>
    <property type="evidence" value="ECO:0007669"/>
    <property type="project" value="UniProtKB-KW"/>
</dbReference>
<evidence type="ECO:0000256" key="3">
    <source>
        <dbReference type="SAM" id="MobiDB-lite"/>
    </source>
</evidence>
<dbReference type="GO" id="GO:0080156">
    <property type="term" value="P:mitochondrial mRNA modification"/>
    <property type="evidence" value="ECO:0007669"/>
    <property type="project" value="TreeGrafter"/>
</dbReference>
<feature type="domain" description="MORF/ORRM1/DAG-like MORF" evidence="4">
    <location>
        <begin position="93"/>
        <end position="124"/>
    </location>
</feature>
<dbReference type="InterPro" id="IPR054059">
    <property type="entry name" value="MORF/ORRM1/DAG-like_MORF"/>
</dbReference>
<keyword evidence="2" id="KW-0809">Transit peptide</keyword>
<protein>
    <submittedName>
        <fullName evidence="5">Multiple organellar RNA editing factor 1, mitochondrial-like</fullName>
    </submittedName>
</protein>
<proteinExistence type="predicted"/>
<dbReference type="GO" id="GO:0005739">
    <property type="term" value="C:mitochondrion"/>
    <property type="evidence" value="ECO:0007669"/>
    <property type="project" value="TreeGrafter"/>
</dbReference>
<dbReference type="PANTHER" id="PTHR31346:SF5">
    <property type="entry name" value="MULTIPLE ORGANELLAR RNA EDITING FACTOR 1, MITOCHONDRIAL"/>
    <property type="match status" value="1"/>
</dbReference>
<accession>A0A834XGC3</accession>
<organism evidence="5 6">
    <name type="scientific">Senna tora</name>
    <dbReference type="NCBI Taxonomy" id="362788"/>
    <lineage>
        <taxon>Eukaryota</taxon>
        <taxon>Viridiplantae</taxon>
        <taxon>Streptophyta</taxon>
        <taxon>Embryophyta</taxon>
        <taxon>Tracheophyta</taxon>
        <taxon>Spermatophyta</taxon>
        <taxon>Magnoliopsida</taxon>
        <taxon>eudicotyledons</taxon>
        <taxon>Gunneridae</taxon>
        <taxon>Pentapetalae</taxon>
        <taxon>rosids</taxon>
        <taxon>fabids</taxon>
        <taxon>Fabales</taxon>
        <taxon>Fabaceae</taxon>
        <taxon>Caesalpinioideae</taxon>
        <taxon>Cassia clade</taxon>
        <taxon>Senna</taxon>
    </lineage>
</organism>
<dbReference type="OrthoDB" id="1749403at2759"/>
<dbReference type="GO" id="GO:0016554">
    <property type="term" value="P:cytidine to uridine editing"/>
    <property type="evidence" value="ECO:0007669"/>
    <property type="project" value="InterPro"/>
</dbReference>
<sequence>MASASLRLGRTLRTLSSLHRPFSATSATSAPPFSATTRHGASSTSPSSLSPTHLVPSRAFRSSSILLLSARSSPTNNPVEIGPDTILFEGCDYNHWLIVMDFPKDNKPTPEQMVETYEQTCAKVRAFPLPGWGKLGDGKEQFPSFEV</sequence>
<keyword evidence="1" id="KW-0507">mRNA processing</keyword>
<reference evidence="5" key="1">
    <citation type="submission" date="2020-09" db="EMBL/GenBank/DDBJ databases">
        <title>Genome-Enabled Discovery of Anthraquinone Biosynthesis in Senna tora.</title>
        <authorList>
            <person name="Kang S.-H."/>
            <person name="Pandey R.P."/>
            <person name="Lee C.-M."/>
            <person name="Sim J.-S."/>
            <person name="Jeong J.-T."/>
            <person name="Choi B.-S."/>
            <person name="Jung M."/>
            <person name="Ginzburg D."/>
            <person name="Zhao K."/>
            <person name="Won S.Y."/>
            <person name="Oh T.-J."/>
            <person name="Yu Y."/>
            <person name="Kim N.-H."/>
            <person name="Lee O.R."/>
            <person name="Lee T.-H."/>
            <person name="Bashyal P."/>
            <person name="Kim T.-S."/>
            <person name="Lee W.-H."/>
            <person name="Kawkins C."/>
            <person name="Kim C.-K."/>
            <person name="Kim J.S."/>
            <person name="Ahn B.O."/>
            <person name="Rhee S.Y."/>
            <person name="Sohng J.K."/>
        </authorList>
    </citation>
    <scope>NUCLEOTIDE SEQUENCE</scope>
    <source>
        <tissue evidence="5">Leaf</tissue>
    </source>
</reference>
<evidence type="ECO:0000256" key="2">
    <source>
        <dbReference type="ARBA" id="ARBA00022946"/>
    </source>
</evidence>
<keyword evidence="6" id="KW-1185">Reference proteome</keyword>
<dbReference type="Proteomes" id="UP000634136">
    <property type="component" value="Unassembled WGS sequence"/>
</dbReference>
<dbReference type="Pfam" id="PF21864">
    <property type="entry name" value="MORF_dom"/>
    <property type="match status" value="1"/>
</dbReference>
<gene>
    <name evidence="5" type="ORF">G2W53_005041</name>
</gene>